<dbReference type="Gene3D" id="1.10.101.10">
    <property type="entry name" value="PGBD-like superfamily/PGBD"/>
    <property type="match status" value="1"/>
</dbReference>
<sequence>MTTIKKGSRGDDVKKLQQALNKACNCGLSEDGVFGAKTETALKDYQRKYGLTPDGIAGPKTWSKLGYSTSEVPMSRLIDEIILHCSATKEGVNFTSDSVNAAHKARKFSTYVDSKTGKTLYIGYHFYIRLDGTIEECRPINVRGCHAVNHNARSIGICYAGGLDKADTNGTKIKDTRTPAQKAAILSLCKRLIAEYPTIKRIIGHRDTSPDLNGNGVIEPFEYIKGCPCFDAIPEYKHLFKV</sequence>
<evidence type="ECO:0000313" key="5">
    <source>
        <dbReference type="Proteomes" id="UP000297635"/>
    </source>
</evidence>
<evidence type="ECO:0000313" key="3">
    <source>
        <dbReference type="EMBL" id="TGG34942.1"/>
    </source>
</evidence>
<dbReference type="GO" id="GO:0008745">
    <property type="term" value="F:N-acetylmuramoyl-L-alanine amidase activity"/>
    <property type="evidence" value="ECO:0007669"/>
    <property type="project" value="InterPro"/>
</dbReference>
<organism evidence="3 5">
    <name type="scientific">Duncaniella freteri</name>
    <dbReference type="NCBI Taxonomy" id="2530391"/>
    <lineage>
        <taxon>Bacteria</taxon>
        <taxon>Pseudomonadati</taxon>
        <taxon>Bacteroidota</taxon>
        <taxon>Bacteroidia</taxon>
        <taxon>Bacteroidales</taxon>
        <taxon>Muribaculaceae</taxon>
        <taxon>Duncaniella</taxon>
    </lineage>
</organism>
<protein>
    <recommendedName>
        <fullName evidence="6">N-acetylmuramoyl-L-alanine amidase</fullName>
    </recommendedName>
</protein>
<keyword evidence="5" id="KW-1185">Reference proteome</keyword>
<dbReference type="GO" id="GO:0008270">
    <property type="term" value="F:zinc ion binding"/>
    <property type="evidence" value="ECO:0007669"/>
    <property type="project" value="InterPro"/>
</dbReference>
<dbReference type="SMART" id="SM00701">
    <property type="entry name" value="PGRP"/>
    <property type="match status" value="1"/>
</dbReference>
<dbReference type="PROSITE" id="PS00018">
    <property type="entry name" value="EF_HAND_1"/>
    <property type="match status" value="1"/>
</dbReference>
<proteinExistence type="predicted"/>
<dbReference type="SUPFAM" id="SSF47090">
    <property type="entry name" value="PGBD-like"/>
    <property type="match status" value="1"/>
</dbReference>
<evidence type="ECO:0000313" key="4">
    <source>
        <dbReference type="EMBL" id="TGG36615.1"/>
    </source>
</evidence>
<dbReference type="InterPro" id="IPR036505">
    <property type="entry name" value="Amidase/PGRP_sf"/>
</dbReference>
<geneLocation type="plasmid" evidence="3">
    <name>pTAA-3-2</name>
</geneLocation>
<feature type="domain" description="Peptidoglycan recognition protein family" evidence="2">
    <location>
        <begin position="59"/>
        <end position="209"/>
    </location>
</feature>
<evidence type="ECO:0000259" key="1">
    <source>
        <dbReference type="SMART" id="SM00644"/>
    </source>
</evidence>
<accession>A0A4Z0UZY0</accession>
<feature type="domain" description="N-acetylmuramoyl-L-alanine amidase" evidence="1">
    <location>
        <begin position="66"/>
        <end position="217"/>
    </location>
</feature>
<name>A0A4Z0UZY0_9BACT</name>
<dbReference type="InterPro" id="IPR018247">
    <property type="entry name" value="EF_Hand_1_Ca_BS"/>
</dbReference>
<dbReference type="InterPro" id="IPR036365">
    <property type="entry name" value="PGBD-like_sf"/>
</dbReference>
<dbReference type="Proteomes" id="UP000297635">
    <property type="component" value="Unassembled WGS sequence"/>
</dbReference>
<dbReference type="EMBL" id="SJSA01000002">
    <property type="protein sequence ID" value="TGG36615.1"/>
    <property type="molecule type" value="Genomic_DNA"/>
</dbReference>
<dbReference type="InterPro" id="IPR002477">
    <property type="entry name" value="Peptidoglycan-bd-like"/>
</dbReference>
<dbReference type="InterPro" id="IPR006619">
    <property type="entry name" value="PGRP_domain_met/bac"/>
</dbReference>
<evidence type="ECO:0000259" key="2">
    <source>
        <dbReference type="SMART" id="SM00701"/>
    </source>
</evidence>
<comment type="caution">
    <text evidence="3">The sequence shown here is derived from an EMBL/GenBank/DDBJ whole genome shotgun (WGS) entry which is preliminary data.</text>
</comment>
<reference evidence="3 5" key="1">
    <citation type="submission" date="2019-02" db="EMBL/GenBank/DDBJ databases">
        <title>Isolation and identification of novel species under the genus Muribaculum.</title>
        <authorList>
            <person name="Miyake S."/>
            <person name="Ding Y."/>
            <person name="Low A."/>
            <person name="Soh M."/>
            <person name="Seedorf H."/>
        </authorList>
    </citation>
    <scope>NUCLEOTIDE SEQUENCE [LARGE SCALE GENOMIC DNA]</scope>
    <source>
        <strain evidence="3 5">TLL-A3</strain>
        <plasmid evidence="3">pTAA-3-2</plasmid>
    </source>
</reference>
<dbReference type="Pfam" id="PF01510">
    <property type="entry name" value="Amidase_2"/>
    <property type="match status" value="1"/>
</dbReference>
<dbReference type="InterPro" id="IPR036366">
    <property type="entry name" value="PGBDSf"/>
</dbReference>
<dbReference type="AlphaFoldDB" id="A0A4Z0UZY0"/>
<dbReference type="Pfam" id="PF01471">
    <property type="entry name" value="PG_binding_1"/>
    <property type="match status" value="1"/>
</dbReference>
<keyword evidence="3" id="KW-0614">Plasmid</keyword>
<evidence type="ECO:0008006" key="6">
    <source>
        <dbReference type="Google" id="ProtNLM"/>
    </source>
</evidence>
<dbReference type="GO" id="GO:0009253">
    <property type="term" value="P:peptidoglycan catabolic process"/>
    <property type="evidence" value="ECO:0007669"/>
    <property type="project" value="InterPro"/>
</dbReference>
<dbReference type="EMBL" id="SJSA01000004">
    <property type="protein sequence ID" value="TGG34942.1"/>
    <property type="molecule type" value="Genomic_DNA"/>
</dbReference>
<dbReference type="SUPFAM" id="SSF55846">
    <property type="entry name" value="N-acetylmuramoyl-L-alanine amidase-like"/>
    <property type="match status" value="1"/>
</dbReference>
<dbReference type="CDD" id="cd06583">
    <property type="entry name" value="PGRP"/>
    <property type="match status" value="1"/>
</dbReference>
<gene>
    <name evidence="4" type="ORF">EZ315_12305</name>
    <name evidence="3" type="ORF">EZ315_15905</name>
</gene>
<dbReference type="Gene3D" id="3.40.80.10">
    <property type="entry name" value="Peptidoglycan recognition protein-like"/>
    <property type="match status" value="1"/>
</dbReference>
<dbReference type="SMART" id="SM00644">
    <property type="entry name" value="Ami_2"/>
    <property type="match status" value="1"/>
</dbReference>
<dbReference type="InterPro" id="IPR002502">
    <property type="entry name" value="Amidase_domain"/>
</dbReference>